<organism evidence="1 2">
    <name type="scientific">Rhizobium miluonense</name>
    <dbReference type="NCBI Taxonomy" id="411945"/>
    <lineage>
        <taxon>Bacteria</taxon>
        <taxon>Pseudomonadati</taxon>
        <taxon>Pseudomonadota</taxon>
        <taxon>Alphaproteobacteria</taxon>
        <taxon>Hyphomicrobiales</taxon>
        <taxon>Rhizobiaceae</taxon>
        <taxon>Rhizobium/Agrobacterium group</taxon>
        <taxon>Rhizobium</taxon>
    </lineage>
</organism>
<name>A0ABU1SYX6_9HYPH</name>
<accession>A0ABU1SYX6</accession>
<sequence length="71" mass="7977">MCRLAAGESPVNEDFRLINEARFGRDVDVSWFMPAQQCKSLIVAEIDRAPFSIRVGADPIIFDQAELAYES</sequence>
<dbReference type="Proteomes" id="UP001250791">
    <property type="component" value="Unassembled WGS sequence"/>
</dbReference>
<gene>
    <name evidence="1" type="ORF">J2W52_005759</name>
</gene>
<evidence type="ECO:0000313" key="2">
    <source>
        <dbReference type="Proteomes" id="UP001250791"/>
    </source>
</evidence>
<reference evidence="1 2" key="1">
    <citation type="submission" date="2023-07" db="EMBL/GenBank/DDBJ databases">
        <title>Sorghum-associated microbial communities from plants grown in Nebraska, USA.</title>
        <authorList>
            <person name="Schachtman D."/>
        </authorList>
    </citation>
    <scope>NUCLEOTIDE SEQUENCE [LARGE SCALE GENOMIC DNA]</scope>
    <source>
        <strain evidence="1 2">3199</strain>
    </source>
</reference>
<evidence type="ECO:0000313" key="1">
    <source>
        <dbReference type="EMBL" id="MDR6904126.1"/>
    </source>
</evidence>
<protein>
    <submittedName>
        <fullName evidence="1">Uncharacterized protein</fullName>
    </submittedName>
</protein>
<proteinExistence type="predicted"/>
<comment type="caution">
    <text evidence="1">The sequence shown here is derived from an EMBL/GenBank/DDBJ whole genome shotgun (WGS) entry which is preliminary data.</text>
</comment>
<keyword evidence="2" id="KW-1185">Reference proteome</keyword>
<dbReference type="EMBL" id="JAVDUP010000013">
    <property type="protein sequence ID" value="MDR6904126.1"/>
    <property type="molecule type" value="Genomic_DNA"/>
</dbReference>